<protein>
    <submittedName>
        <fullName evidence="1">Uncharacterized protein</fullName>
    </submittedName>
</protein>
<proteinExistence type="predicted"/>
<keyword evidence="2" id="KW-1185">Reference proteome</keyword>
<evidence type="ECO:0000313" key="2">
    <source>
        <dbReference type="Proteomes" id="UP000009172"/>
    </source>
</evidence>
<gene>
    <name evidence="1" type="ORF">TESG_00981</name>
</gene>
<dbReference type="OrthoDB" id="3932329at2759"/>
<dbReference type="HOGENOM" id="CLU_1256847_0_0_1"/>
<dbReference type="Proteomes" id="UP000009172">
    <property type="component" value="Unassembled WGS sequence"/>
</dbReference>
<organism evidence="1 2">
    <name type="scientific">Trichophyton tonsurans (strain CBS 112818)</name>
    <name type="common">Scalp ringworm fungus</name>
    <dbReference type="NCBI Taxonomy" id="647933"/>
    <lineage>
        <taxon>Eukaryota</taxon>
        <taxon>Fungi</taxon>
        <taxon>Dikarya</taxon>
        <taxon>Ascomycota</taxon>
        <taxon>Pezizomycotina</taxon>
        <taxon>Eurotiomycetes</taxon>
        <taxon>Eurotiomycetidae</taxon>
        <taxon>Onygenales</taxon>
        <taxon>Arthrodermataceae</taxon>
        <taxon>Trichophyton</taxon>
    </lineage>
</organism>
<sequence length="220" mass="25341">MECHPSDRPLDSELDVLFERGVKDEDTCCAVCGVPIIVAPRELREKNYRRYEWWTPCATHAEDYEYDSVPGGNVWIGRPGHDLPVEVYGADSLATLFNTVTSMGQEPSANPMRCYKIGYAHLKIVLYNIRLPFVSHWSHTFTTLDELAFVKRDGQLVFQKSLYASRFPLSGYFLMLIFNPQEYEVEPYPIQNLTSEILSYLQPLPEDRRSGFSEKSILMK</sequence>
<evidence type="ECO:0000313" key="1">
    <source>
        <dbReference type="EMBL" id="EGD93436.1"/>
    </source>
</evidence>
<reference evidence="2" key="1">
    <citation type="journal article" date="2012" name="MBio">
        <title>Comparative genome analysis of Trichophyton rubrum and related dermatophytes reveals candidate genes involved in infection.</title>
        <authorList>
            <person name="Martinez D.A."/>
            <person name="Oliver B.G."/>
            <person name="Graeser Y."/>
            <person name="Goldberg J.M."/>
            <person name="Li W."/>
            <person name="Martinez-Rossi N.M."/>
            <person name="Monod M."/>
            <person name="Shelest E."/>
            <person name="Barton R.C."/>
            <person name="Birch E."/>
            <person name="Brakhage A.A."/>
            <person name="Chen Z."/>
            <person name="Gurr S.J."/>
            <person name="Heiman D."/>
            <person name="Heitman J."/>
            <person name="Kosti I."/>
            <person name="Rossi A."/>
            <person name="Saif S."/>
            <person name="Samalova M."/>
            <person name="Saunders C.W."/>
            <person name="Shea T."/>
            <person name="Summerbell R.C."/>
            <person name="Xu J."/>
            <person name="Young S."/>
            <person name="Zeng Q."/>
            <person name="Birren B.W."/>
            <person name="Cuomo C.A."/>
            <person name="White T.C."/>
        </authorList>
    </citation>
    <scope>NUCLEOTIDE SEQUENCE [LARGE SCALE GENOMIC DNA]</scope>
    <source>
        <strain evidence="2">CBS 112818</strain>
    </source>
</reference>
<dbReference type="AlphaFoldDB" id="F2RQ51"/>
<accession>F2RQ51</accession>
<dbReference type="EMBL" id="GG698479">
    <property type="protein sequence ID" value="EGD93436.1"/>
    <property type="molecule type" value="Genomic_DNA"/>
</dbReference>
<name>F2RQ51_TRIT1</name>